<feature type="domain" description="HTH araC/xylS-type" evidence="4">
    <location>
        <begin position="209"/>
        <end position="312"/>
    </location>
</feature>
<evidence type="ECO:0000256" key="3">
    <source>
        <dbReference type="ARBA" id="ARBA00023163"/>
    </source>
</evidence>
<protein>
    <submittedName>
        <fullName evidence="5">Helix-turn-helix domain-containing protein</fullName>
    </submittedName>
</protein>
<evidence type="ECO:0000313" key="6">
    <source>
        <dbReference type="Proteomes" id="UP000599383"/>
    </source>
</evidence>
<dbReference type="SMART" id="SM00342">
    <property type="entry name" value="HTH_ARAC"/>
    <property type="match status" value="1"/>
</dbReference>
<keyword evidence="2" id="KW-0238">DNA-binding</keyword>
<keyword evidence="3" id="KW-0804">Transcription</keyword>
<dbReference type="Gene3D" id="1.10.10.60">
    <property type="entry name" value="Homeodomain-like"/>
    <property type="match status" value="1"/>
</dbReference>
<dbReference type="EMBL" id="WVQY01000004">
    <property type="protein sequence ID" value="NOD31151.1"/>
    <property type="molecule type" value="Genomic_DNA"/>
</dbReference>
<dbReference type="InterPro" id="IPR018062">
    <property type="entry name" value="HTH_AraC-typ_CS"/>
</dbReference>
<dbReference type="Pfam" id="PF12833">
    <property type="entry name" value="HTH_18"/>
    <property type="match status" value="1"/>
</dbReference>
<keyword evidence="1" id="KW-0805">Transcription regulation</keyword>
<organism evidence="5 6">
    <name type="scientific">Ruegeria atlantica</name>
    <dbReference type="NCBI Taxonomy" id="81569"/>
    <lineage>
        <taxon>Bacteria</taxon>
        <taxon>Pseudomonadati</taxon>
        <taxon>Pseudomonadota</taxon>
        <taxon>Alphaproteobacteria</taxon>
        <taxon>Rhodobacterales</taxon>
        <taxon>Roseobacteraceae</taxon>
        <taxon>Ruegeria</taxon>
    </lineage>
</organism>
<keyword evidence="6" id="KW-1185">Reference proteome</keyword>
<reference evidence="5 6" key="1">
    <citation type="submission" date="2019-12" db="EMBL/GenBank/DDBJ databases">
        <title>Ruegeria JWLKs population differentiation of coral mucus and skeleton niches.</title>
        <authorList>
            <person name="Luo D."/>
        </authorList>
    </citation>
    <scope>NUCLEOTIDE SEQUENCE [LARGE SCALE GENOMIC DNA]</scope>
    <source>
        <strain evidence="5 6">HKCCD6238</strain>
    </source>
</reference>
<comment type="caution">
    <text evidence="5">The sequence shown here is derived from an EMBL/GenBank/DDBJ whole genome shotgun (WGS) entry which is preliminary data.</text>
</comment>
<sequence length="313" mass="35519">MSTKNLLVDQEFSFLQETDAAMSGWNIEAVQLKPGITHSKLQIVRVADLQVMLNEESHPCHVNWTHDGETTSFAFYRPNSENEIWCGLPVKADDVLITSSGRDHASLTPAGLSSIFVTFETNLLDRYGVQELCRIDTAQNTTNGIAKLGTTGRRLRKLLFSLFDQPHLWDQFSPDDLQDHIMFSLGDMLCKNSEKSKDFADLKSAATWKTVARALEAISSSQQFFSSRQLADAICVSPRLLYLSFRQELGISPAKFIRFRRLQNARFELAMGNSQSTLIKQVASKHGFRDFGRFSEYYKRQYGELPSDTLRKQ</sequence>
<dbReference type="PROSITE" id="PS00041">
    <property type="entry name" value="HTH_ARAC_FAMILY_1"/>
    <property type="match status" value="1"/>
</dbReference>
<gene>
    <name evidence="5" type="ORF">GS617_12775</name>
</gene>
<name>A0ABX1WD13_9RHOB</name>
<evidence type="ECO:0000259" key="4">
    <source>
        <dbReference type="PROSITE" id="PS01124"/>
    </source>
</evidence>
<dbReference type="Proteomes" id="UP000599383">
    <property type="component" value="Unassembled WGS sequence"/>
</dbReference>
<proteinExistence type="predicted"/>
<dbReference type="PANTHER" id="PTHR46796">
    <property type="entry name" value="HTH-TYPE TRANSCRIPTIONAL ACTIVATOR RHAS-RELATED"/>
    <property type="match status" value="1"/>
</dbReference>
<dbReference type="InterPro" id="IPR018060">
    <property type="entry name" value="HTH_AraC"/>
</dbReference>
<evidence type="ECO:0000256" key="2">
    <source>
        <dbReference type="ARBA" id="ARBA00023125"/>
    </source>
</evidence>
<accession>A0ABX1WD13</accession>
<evidence type="ECO:0000313" key="5">
    <source>
        <dbReference type="EMBL" id="NOD31151.1"/>
    </source>
</evidence>
<dbReference type="PROSITE" id="PS01124">
    <property type="entry name" value="HTH_ARAC_FAMILY_2"/>
    <property type="match status" value="1"/>
</dbReference>
<dbReference type="RefSeq" id="WP_171363762.1">
    <property type="nucleotide sequence ID" value="NZ_WVQY01000004.1"/>
</dbReference>
<dbReference type="PANTHER" id="PTHR46796:SF12">
    <property type="entry name" value="HTH-TYPE DNA-BINDING TRANSCRIPTIONAL ACTIVATOR EUTR"/>
    <property type="match status" value="1"/>
</dbReference>
<dbReference type="InterPro" id="IPR050204">
    <property type="entry name" value="AraC_XylS_family_regulators"/>
</dbReference>
<evidence type="ECO:0000256" key="1">
    <source>
        <dbReference type="ARBA" id="ARBA00023015"/>
    </source>
</evidence>